<feature type="region of interest" description="Disordered" evidence="1">
    <location>
        <begin position="242"/>
        <end position="273"/>
    </location>
</feature>
<keyword evidence="4" id="KW-1185">Reference proteome</keyword>
<reference evidence="3 4" key="1">
    <citation type="submission" date="2018-02" db="EMBL/GenBank/DDBJ databases">
        <title>Genomic analysis of the strain RR4-38 isolated from a seawater recirculating aquaculture system.</title>
        <authorList>
            <person name="Kim Y.-S."/>
            <person name="Jang Y.H."/>
            <person name="Kim K.-H."/>
        </authorList>
    </citation>
    <scope>NUCLEOTIDE SEQUENCE [LARGE SCALE GENOMIC DNA]</scope>
    <source>
        <strain evidence="3 4">RR4-38</strain>
    </source>
</reference>
<dbReference type="EMBL" id="CP027062">
    <property type="protein sequence ID" value="AVI49794.1"/>
    <property type="molecule type" value="Genomic_DNA"/>
</dbReference>
<feature type="domain" description="Glycosyltransferase 2-like" evidence="2">
    <location>
        <begin position="7"/>
        <end position="114"/>
    </location>
</feature>
<dbReference type="AlphaFoldDB" id="A0A2S0HT76"/>
<evidence type="ECO:0000259" key="2">
    <source>
        <dbReference type="Pfam" id="PF00535"/>
    </source>
</evidence>
<dbReference type="Pfam" id="PF00535">
    <property type="entry name" value="Glycos_transf_2"/>
    <property type="match status" value="1"/>
</dbReference>
<dbReference type="PANTHER" id="PTHR43685:SF3">
    <property type="entry name" value="SLR2126 PROTEIN"/>
    <property type="match status" value="1"/>
</dbReference>
<dbReference type="OrthoDB" id="9801954at2"/>
<protein>
    <submittedName>
        <fullName evidence="3">Glycosyl transferase family 2</fullName>
    </submittedName>
</protein>
<dbReference type="CDD" id="cd06420">
    <property type="entry name" value="GT2_Chondriotin_Pol_N"/>
    <property type="match status" value="1"/>
</dbReference>
<dbReference type="Proteomes" id="UP000238442">
    <property type="component" value="Chromosome"/>
</dbReference>
<evidence type="ECO:0000313" key="3">
    <source>
        <dbReference type="EMBL" id="AVI49794.1"/>
    </source>
</evidence>
<dbReference type="InterPro" id="IPR001173">
    <property type="entry name" value="Glyco_trans_2-like"/>
</dbReference>
<gene>
    <name evidence="3" type="ORF">C5O00_00885</name>
</gene>
<feature type="compositionally biased region" description="Basic and acidic residues" evidence="1">
    <location>
        <begin position="249"/>
        <end position="273"/>
    </location>
</feature>
<accession>A0A2S0HT76</accession>
<keyword evidence="3" id="KW-0808">Transferase</keyword>
<dbReference type="PANTHER" id="PTHR43685">
    <property type="entry name" value="GLYCOSYLTRANSFERASE"/>
    <property type="match status" value="1"/>
</dbReference>
<name>A0A2S0HT76_9FLAO</name>
<dbReference type="RefSeq" id="WP_105214086.1">
    <property type="nucleotide sequence ID" value="NZ_CP027062.1"/>
</dbReference>
<proteinExistence type="predicted"/>
<evidence type="ECO:0000256" key="1">
    <source>
        <dbReference type="SAM" id="MobiDB-lite"/>
    </source>
</evidence>
<dbReference type="InterPro" id="IPR029044">
    <property type="entry name" value="Nucleotide-diphossugar_trans"/>
</dbReference>
<dbReference type="SUPFAM" id="SSF53448">
    <property type="entry name" value="Nucleotide-diphospho-sugar transferases"/>
    <property type="match status" value="1"/>
</dbReference>
<evidence type="ECO:0000313" key="4">
    <source>
        <dbReference type="Proteomes" id="UP000238442"/>
    </source>
</evidence>
<organism evidence="3 4">
    <name type="scientific">Pukyongia salina</name>
    <dbReference type="NCBI Taxonomy" id="2094025"/>
    <lineage>
        <taxon>Bacteria</taxon>
        <taxon>Pseudomonadati</taxon>
        <taxon>Bacteroidota</taxon>
        <taxon>Flavobacteriia</taxon>
        <taxon>Flavobacteriales</taxon>
        <taxon>Flavobacteriaceae</taxon>
        <taxon>Pukyongia</taxon>
    </lineage>
</organism>
<sequence>MQTIDTSIIISTYNSPAWLEKVLYGYNNQSYRMFEIVIADDGSGEETKALIERMNEEVFYPIVHVWHEDNGFQKSQILNKAILKCSTPYIIMSDGDCIPRKDFVEQHIKYREKGYFLSGGYFMLPMNISEAISRDTIYSEDCFDLGWLKKHGLKSSFKNNKLNSGPFKAAVLNAVTPTNASWNGHNASGWKEDILAVNGFDERMQYGGQDRELGERLVNYGLKSKQIRYNAVVIHLDHPRGYKNQQSIDKNRAIRKETREKKLERTPFGIKKD</sequence>
<dbReference type="Gene3D" id="3.90.550.10">
    <property type="entry name" value="Spore Coat Polysaccharide Biosynthesis Protein SpsA, Chain A"/>
    <property type="match status" value="1"/>
</dbReference>
<dbReference type="GO" id="GO:0016740">
    <property type="term" value="F:transferase activity"/>
    <property type="evidence" value="ECO:0007669"/>
    <property type="project" value="UniProtKB-KW"/>
</dbReference>
<dbReference type="InterPro" id="IPR050834">
    <property type="entry name" value="Glycosyltransf_2"/>
</dbReference>
<dbReference type="KEGG" id="aue:C5O00_00885"/>